<dbReference type="EMBL" id="BOPB01000014">
    <property type="protein sequence ID" value="GIJ22480.1"/>
    <property type="molecule type" value="Genomic_DNA"/>
</dbReference>
<name>A0ABQ4IX31_9ACTN</name>
<feature type="compositionally biased region" description="Basic and acidic residues" evidence="1">
    <location>
        <begin position="19"/>
        <end position="28"/>
    </location>
</feature>
<accession>A0ABQ4IX31</accession>
<keyword evidence="3" id="KW-1185">Reference proteome</keyword>
<feature type="region of interest" description="Disordered" evidence="1">
    <location>
        <begin position="1"/>
        <end position="146"/>
    </location>
</feature>
<sequence length="146" mass="14960">MPGVGLAWTDARAPISEVAMRDRNRPDQAPEDAAPWGTTDGFDADPPWGAGEDSPMGEGSEETAVPEGRRGERRAAGTLAGDPDRPAGRHGFGSVEPTRTPVAGPGAPPDPAPSRRSFPDDEAGGDLPDNALEGATGMHPEGTGRG</sequence>
<organism evidence="2 3">
    <name type="scientific">Micromonospora lutea</name>
    <dbReference type="NCBI Taxonomy" id="419825"/>
    <lineage>
        <taxon>Bacteria</taxon>
        <taxon>Bacillati</taxon>
        <taxon>Actinomycetota</taxon>
        <taxon>Actinomycetes</taxon>
        <taxon>Micromonosporales</taxon>
        <taxon>Micromonosporaceae</taxon>
        <taxon>Micromonospora</taxon>
    </lineage>
</organism>
<evidence type="ECO:0000313" key="2">
    <source>
        <dbReference type="EMBL" id="GIJ22480.1"/>
    </source>
</evidence>
<comment type="caution">
    <text evidence="2">The sequence shown here is derived from an EMBL/GenBank/DDBJ whole genome shotgun (WGS) entry which is preliminary data.</text>
</comment>
<evidence type="ECO:0000256" key="1">
    <source>
        <dbReference type="SAM" id="MobiDB-lite"/>
    </source>
</evidence>
<dbReference type="Proteomes" id="UP000643165">
    <property type="component" value="Unassembled WGS sequence"/>
</dbReference>
<evidence type="ECO:0000313" key="3">
    <source>
        <dbReference type="Proteomes" id="UP000643165"/>
    </source>
</evidence>
<proteinExistence type="predicted"/>
<reference evidence="2 3" key="1">
    <citation type="submission" date="2021-01" db="EMBL/GenBank/DDBJ databases">
        <title>Whole genome shotgun sequence of Verrucosispora lutea NBRC 106530.</title>
        <authorList>
            <person name="Komaki H."/>
            <person name="Tamura T."/>
        </authorList>
    </citation>
    <scope>NUCLEOTIDE SEQUENCE [LARGE SCALE GENOMIC DNA]</scope>
    <source>
        <strain evidence="2 3">NBRC 106530</strain>
    </source>
</reference>
<protein>
    <submittedName>
        <fullName evidence="2">Uncharacterized protein</fullName>
    </submittedName>
</protein>
<gene>
    <name evidence="2" type="ORF">Vlu01_31040</name>
</gene>